<dbReference type="InterPro" id="IPR020593">
    <property type="entry name" value="G-glutamylP_reductase_CS"/>
</dbReference>
<dbReference type="InterPro" id="IPR016161">
    <property type="entry name" value="Ald_DH/histidinol_DH"/>
</dbReference>
<keyword evidence="4 7" id="KW-0521">NADP</keyword>
<dbReference type="EC" id="1.2.1.41" evidence="7"/>
<dbReference type="Gene3D" id="3.40.309.10">
    <property type="entry name" value="Aldehyde Dehydrogenase, Chain A, domain 2"/>
    <property type="match status" value="1"/>
</dbReference>
<dbReference type="HAMAP" id="MF_00412">
    <property type="entry name" value="ProA"/>
    <property type="match status" value="1"/>
</dbReference>
<dbReference type="InterPro" id="IPR000965">
    <property type="entry name" value="GPR_dom"/>
</dbReference>
<dbReference type="InterPro" id="IPR016163">
    <property type="entry name" value="Ald_DH_C"/>
</dbReference>
<dbReference type="PIRSF" id="PIRSF000151">
    <property type="entry name" value="GPR"/>
    <property type="match status" value="1"/>
</dbReference>
<dbReference type="InterPro" id="IPR016162">
    <property type="entry name" value="Ald_DH_N"/>
</dbReference>
<evidence type="ECO:0000256" key="1">
    <source>
        <dbReference type="ARBA" id="ARBA00004985"/>
    </source>
</evidence>
<keyword evidence="5 7" id="KW-0560">Oxidoreductase</keyword>
<comment type="similarity">
    <text evidence="7">Belongs to the gamma-glutamyl phosphate reductase family.</text>
</comment>
<evidence type="ECO:0000256" key="3">
    <source>
        <dbReference type="ARBA" id="ARBA00022650"/>
    </source>
</evidence>
<dbReference type="SUPFAM" id="SSF53720">
    <property type="entry name" value="ALDH-like"/>
    <property type="match status" value="1"/>
</dbReference>
<comment type="subcellular location">
    <subcellularLocation>
        <location evidence="7">Cytoplasm</location>
    </subcellularLocation>
</comment>
<dbReference type="NCBIfam" id="NF001221">
    <property type="entry name" value="PRK00197.1"/>
    <property type="match status" value="1"/>
</dbReference>
<dbReference type="Gene3D" id="3.40.605.10">
    <property type="entry name" value="Aldehyde Dehydrogenase, Chain A, domain 1"/>
    <property type="match status" value="1"/>
</dbReference>
<evidence type="ECO:0000313" key="9">
    <source>
        <dbReference type="Proteomes" id="UP000290848"/>
    </source>
</evidence>
<comment type="caution">
    <text evidence="8">The sequence shown here is derived from an EMBL/GenBank/DDBJ whole genome shotgun (WGS) entry which is preliminary data.</text>
</comment>
<evidence type="ECO:0000256" key="6">
    <source>
        <dbReference type="ARBA" id="ARBA00049024"/>
    </source>
</evidence>
<comment type="pathway">
    <text evidence="1 7">Amino-acid biosynthesis; L-proline biosynthesis; L-glutamate 5-semialdehyde from L-glutamate: step 2/2.</text>
</comment>
<name>A0A4Q0MFH9_9SPHI</name>
<dbReference type="UniPathway" id="UPA00098">
    <property type="reaction ID" value="UER00360"/>
</dbReference>
<protein>
    <recommendedName>
        <fullName evidence="7">Gamma-glutamyl phosphate reductase</fullName>
        <shortName evidence="7">GPR</shortName>
        <ecNumber evidence="7">1.2.1.41</ecNumber>
    </recommendedName>
    <alternativeName>
        <fullName evidence="7">Glutamate-5-semialdehyde dehydrogenase</fullName>
    </alternativeName>
    <alternativeName>
        <fullName evidence="7">Glutamyl-gamma-semialdehyde dehydrogenase</fullName>
        <shortName evidence="7">GSA dehydrogenase</shortName>
    </alternativeName>
</protein>
<dbReference type="GO" id="GO:0050661">
    <property type="term" value="F:NADP binding"/>
    <property type="evidence" value="ECO:0007669"/>
    <property type="project" value="InterPro"/>
</dbReference>
<reference evidence="8 9" key="1">
    <citation type="submission" date="2018-12" db="EMBL/GenBank/DDBJ databases">
        <title>The Draft Genome Sequence of the Soil Bacterium Pedobacter tournemirensis R1.</title>
        <authorList>
            <person name="He J."/>
        </authorList>
    </citation>
    <scope>NUCLEOTIDE SEQUENCE [LARGE SCALE GENOMIC DNA]</scope>
    <source>
        <strain evidence="8 9">R1</strain>
    </source>
</reference>
<comment type="function">
    <text evidence="7">Catalyzes the NADPH-dependent reduction of L-glutamate 5-phosphate into L-glutamate 5-semialdehyde and phosphate. The product spontaneously undergoes cyclization to form 1-pyrroline-5-carboxylate.</text>
</comment>
<dbReference type="PANTHER" id="PTHR11063">
    <property type="entry name" value="GLUTAMATE SEMIALDEHYDE DEHYDROGENASE"/>
    <property type="match status" value="1"/>
</dbReference>
<organism evidence="8 9">
    <name type="scientific">Arcticibacter tournemirensis</name>
    <dbReference type="NCBI Taxonomy" id="699437"/>
    <lineage>
        <taxon>Bacteria</taxon>
        <taxon>Pseudomonadati</taxon>
        <taxon>Bacteroidota</taxon>
        <taxon>Sphingobacteriia</taxon>
        <taxon>Sphingobacteriales</taxon>
        <taxon>Sphingobacteriaceae</taxon>
        <taxon>Arcticibacter</taxon>
    </lineage>
</organism>
<evidence type="ECO:0000313" key="8">
    <source>
        <dbReference type="EMBL" id="RXF72238.1"/>
    </source>
</evidence>
<dbReference type="NCBIfam" id="TIGR00407">
    <property type="entry name" value="proA"/>
    <property type="match status" value="1"/>
</dbReference>
<dbReference type="PANTHER" id="PTHR11063:SF8">
    <property type="entry name" value="DELTA-1-PYRROLINE-5-CARBOXYLATE SYNTHASE"/>
    <property type="match status" value="1"/>
</dbReference>
<dbReference type="Proteomes" id="UP000290848">
    <property type="component" value="Unassembled WGS sequence"/>
</dbReference>
<dbReference type="PROSITE" id="PS01223">
    <property type="entry name" value="PROA"/>
    <property type="match status" value="1"/>
</dbReference>
<dbReference type="InterPro" id="IPR012134">
    <property type="entry name" value="Glu-5-SA_DH"/>
</dbReference>
<evidence type="ECO:0000256" key="5">
    <source>
        <dbReference type="ARBA" id="ARBA00023002"/>
    </source>
</evidence>
<dbReference type="CDD" id="cd07079">
    <property type="entry name" value="ALDH_F18-19_ProA-GPR"/>
    <property type="match status" value="1"/>
</dbReference>
<evidence type="ECO:0000256" key="2">
    <source>
        <dbReference type="ARBA" id="ARBA00022605"/>
    </source>
</evidence>
<gene>
    <name evidence="7" type="primary">proA</name>
    <name evidence="8" type="ORF">EKH83_00490</name>
</gene>
<dbReference type="EMBL" id="RXOC01000001">
    <property type="protein sequence ID" value="RXF72238.1"/>
    <property type="molecule type" value="Genomic_DNA"/>
</dbReference>
<keyword evidence="3 7" id="KW-0641">Proline biosynthesis</keyword>
<dbReference type="GO" id="GO:0005737">
    <property type="term" value="C:cytoplasm"/>
    <property type="evidence" value="ECO:0007669"/>
    <property type="project" value="UniProtKB-SubCell"/>
</dbReference>
<accession>A0A4Q0MFH9</accession>
<dbReference type="GO" id="GO:0004350">
    <property type="term" value="F:glutamate-5-semialdehyde dehydrogenase activity"/>
    <property type="evidence" value="ECO:0007669"/>
    <property type="project" value="UniProtKB-UniRule"/>
</dbReference>
<evidence type="ECO:0000256" key="7">
    <source>
        <dbReference type="HAMAP-Rule" id="MF_00412"/>
    </source>
</evidence>
<dbReference type="AlphaFoldDB" id="A0A4Q0MFH9"/>
<evidence type="ECO:0000256" key="4">
    <source>
        <dbReference type="ARBA" id="ARBA00022857"/>
    </source>
</evidence>
<comment type="catalytic activity">
    <reaction evidence="6 7">
        <text>L-glutamate 5-semialdehyde + phosphate + NADP(+) = L-glutamyl 5-phosphate + NADPH + H(+)</text>
        <dbReference type="Rhea" id="RHEA:19541"/>
        <dbReference type="ChEBI" id="CHEBI:15378"/>
        <dbReference type="ChEBI" id="CHEBI:43474"/>
        <dbReference type="ChEBI" id="CHEBI:57783"/>
        <dbReference type="ChEBI" id="CHEBI:58066"/>
        <dbReference type="ChEBI" id="CHEBI:58274"/>
        <dbReference type="ChEBI" id="CHEBI:58349"/>
        <dbReference type="EC" id="1.2.1.41"/>
    </reaction>
</comment>
<sequence>MELKELFKNAANASRSLGLLAAEKINTVLRDLADEAIKQTPILLIENEKDLERMSKEDPRYDRLRLTEKRIQNIANDIRNVAGLESPLNETLVEKTLDNGLVLKKIRVPIGVIGVIYEARPNVTFDVFSLCIKTGNVAVLKGGSDAAFSNEAIISLIHKVLKAHNIDTSVALLLPSDRTATESLLNATGLVDVIIPRGSQQLIDFVRKNAKVPVIETGAGIVHTYFDESGDVEKGKTIIHNAKTRRVSVCNALDCLIIHTARLTDLPVLVAPLTSANVEIFADEPSYSALKDSYPPSLLKLATDEHFGIEFLDYKMSVKTVASLTEALDHISRYSSKHSEAIISENESNIEIFLNAVDAAAVYANTSTAFTDGAQFGLGAEIGISTQKLHARGPMGLEELTSYKWIVRGEGQVRGIDNGQWTMDS</sequence>
<proteinExistence type="inferred from homology"/>
<dbReference type="RefSeq" id="WP_128767423.1">
    <property type="nucleotide sequence ID" value="NZ_RXOC01000001.1"/>
</dbReference>
<keyword evidence="2 7" id="KW-0028">Amino-acid biosynthesis</keyword>
<keyword evidence="7" id="KW-0963">Cytoplasm</keyword>
<dbReference type="GO" id="GO:0055129">
    <property type="term" value="P:L-proline biosynthetic process"/>
    <property type="evidence" value="ECO:0007669"/>
    <property type="project" value="UniProtKB-UniRule"/>
</dbReference>